<accession>A0A383U1N9</accession>
<organism evidence="2 3">
    <name type="scientific">Candidatus Ornithobacterium hominis</name>
    <dbReference type="NCBI Taxonomy" id="2497989"/>
    <lineage>
        <taxon>Bacteria</taxon>
        <taxon>Pseudomonadati</taxon>
        <taxon>Bacteroidota</taxon>
        <taxon>Flavobacteriia</taxon>
        <taxon>Flavobacteriales</taxon>
        <taxon>Weeksellaceae</taxon>
        <taxon>Ornithobacterium</taxon>
    </lineage>
</organism>
<dbReference type="RefSeq" id="WP_119059500.1">
    <property type="nucleotide sequence ID" value="NZ_UNSC01000005.1"/>
</dbReference>
<dbReference type="AlphaFoldDB" id="A0A383U1N9"/>
<dbReference type="PROSITE" id="PS51257">
    <property type="entry name" value="PROKAR_LIPOPROTEIN"/>
    <property type="match status" value="1"/>
</dbReference>
<keyword evidence="1" id="KW-0472">Membrane</keyword>
<keyword evidence="1" id="KW-0812">Transmembrane</keyword>
<proteinExistence type="predicted"/>
<sequence>MKNFIFLCILILALQSCYIYRPYEPLPGEQMPSFRQQLKPNQKYEVSTANENFKIQMLEWQKDSLLVLRNKRDTVKLAENQITAVKHSVFSRNRSDALTFATYGAIGVLIYFLIK</sequence>
<feature type="transmembrane region" description="Helical" evidence="1">
    <location>
        <begin position="97"/>
        <end position="114"/>
    </location>
</feature>
<dbReference type="EMBL" id="UNSC01000005">
    <property type="protein sequence ID" value="SZD73430.1"/>
    <property type="molecule type" value="Genomic_DNA"/>
</dbReference>
<keyword evidence="3" id="KW-1185">Reference proteome</keyword>
<evidence type="ECO:0000313" key="2">
    <source>
        <dbReference type="EMBL" id="SZD73430.1"/>
    </source>
</evidence>
<name>A0A383U1N9_9FLAO</name>
<keyword evidence="1" id="KW-1133">Transmembrane helix</keyword>
<gene>
    <name evidence="2" type="ORF">SAMEA104719789_01243</name>
</gene>
<dbReference type="OrthoDB" id="1447313at2"/>
<evidence type="ECO:0000313" key="3">
    <source>
        <dbReference type="Proteomes" id="UP000262142"/>
    </source>
</evidence>
<protein>
    <recommendedName>
        <fullName evidence="4">Lipoprotein</fullName>
    </recommendedName>
</protein>
<dbReference type="Proteomes" id="UP000262142">
    <property type="component" value="Unassembled WGS sequence"/>
</dbReference>
<evidence type="ECO:0008006" key="4">
    <source>
        <dbReference type="Google" id="ProtNLM"/>
    </source>
</evidence>
<evidence type="ECO:0000256" key="1">
    <source>
        <dbReference type="SAM" id="Phobius"/>
    </source>
</evidence>
<reference evidence="2 3" key="1">
    <citation type="submission" date="2018-09" db="EMBL/GenBank/DDBJ databases">
        <authorList>
            <consortium name="Pathogen Informatics"/>
        </authorList>
    </citation>
    <scope>NUCLEOTIDE SEQUENCE [LARGE SCALE GENOMIC DNA]</scope>
    <source>
        <strain evidence="2 3">OH-22767</strain>
    </source>
</reference>